<dbReference type="InterPro" id="IPR041588">
    <property type="entry name" value="Integrase_H2C2"/>
</dbReference>
<dbReference type="InterPro" id="IPR012337">
    <property type="entry name" value="RNaseH-like_sf"/>
</dbReference>
<feature type="region of interest" description="Disordered" evidence="9">
    <location>
        <begin position="1"/>
        <end position="156"/>
    </location>
</feature>
<keyword evidence="3" id="KW-0548">Nucleotidyltransferase</keyword>
<evidence type="ECO:0000259" key="12">
    <source>
        <dbReference type="PROSITE" id="PS50994"/>
    </source>
</evidence>
<protein>
    <recommendedName>
        <fullName evidence="1">RNA-directed DNA polymerase</fullName>
        <ecNumber evidence="1">2.7.7.49</ecNumber>
    </recommendedName>
</protein>
<dbReference type="PANTHER" id="PTHR37984:SF5">
    <property type="entry name" value="PROTEIN NYNRIN-LIKE"/>
    <property type="match status" value="1"/>
</dbReference>
<evidence type="ECO:0000256" key="2">
    <source>
        <dbReference type="ARBA" id="ARBA00022679"/>
    </source>
</evidence>
<feature type="compositionally biased region" description="Basic and acidic residues" evidence="9">
    <location>
        <begin position="42"/>
        <end position="53"/>
    </location>
</feature>
<evidence type="ECO:0000256" key="7">
    <source>
        <dbReference type="ARBA" id="ARBA00022918"/>
    </source>
</evidence>
<dbReference type="GO" id="GO:0042575">
    <property type="term" value="C:DNA polymerase complex"/>
    <property type="evidence" value="ECO:0007669"/>
    <property type="project" value="UniProtKB-ARBA"/>
</dbReference>
<keyword evidence="4" id="KW-0540">Nuclease</keyword>
<keyword evidence="6" id="KW-0378">Hydrolase</keyword>
<dbReference type="Gene3D" id="2.40.70.10">
    <property type="entry name" value="Acid Proteases"/>
    <property type="match status" value="1"/>
</dbReference>
<gene>
    <name evidence="13" type="ORF">PLXY2_LOCUS5690</name>
</gene>
<dbReference type="EMBL" id="CAJHNJ030000017">
    <property type="protein sequence ID" value="CAG9115706.1"/>
    <property type="molecule type" value="Genomic_DNA"/>
</dbReference>
<evidence type="ECO:0000256" key="4">
    <source>
        <dbReference type="ARBA" id="ARBA00022722"/>
    </source>
</evidence>
<dbReference type="GO" id="GO:0016787">
    <property type="term" value="F:hydrolase activity"/>
    <property type="evidence" value="ECO:0007669"/>
    <property type="project" value="UniProtKB-KW"/>
</dbReference>
<dbReference type="InterPro" id="IPR001878">
    <property type="entry name" value="Znf_CCHC"/>
</dbReference>
<dbReference type="Pfam" id="PF17917">
    <property type="entry name" value="RT_RNaseH"/>
    <property type="match status" value="1"/>
</dbReference>
<feature type="domain" description="CCHC-type" evidence="10">
    <location>
        <begin position="374"/>
        <end position="388"/>
    </location>
</feature>
<dbReference type="PANTHER" id="PTHR37984">
    <property type="entry name" value="PROTEIN CBG26694"/>
    <property type="match status" value="1"/>
</dbReference>
<name>A0A8S4EI94_PLUXY</name>
<dbReference type="GO" id="GO:0003964">
    <property type="term" value="F:RNA-directed DNA polymerase activity"/>
    <property type="evidence" value="ECO:0007669"/>
    <property type="project" value="UniProtKB-KW"/>
</dbReference>
<feature type="compositionally biased region" description="Basic and acidic residues" evidence="9">
    <location>
        <begin position="74"/>
        <end position="96"/>
    </location>
</feature>
<dbReference type="GO" id="GO:0003676">
    <property type="term" value="F:nucleic acid binding"/>
    <property type="evidence" value="ECO:0007669"/>
    <property type="project" value="InterPro"/>
</dbReference>
<dbReference type="GO" id="GO:0008270">
    <property type="term" value="F:zinc ion binding"/>
    <property type="evidence" value="ECO:0007669"/>
    <property type="project" value="UniProtKB-KW"/>
</dbReference>
<dbReference type="CDD" id="cd00303">
    <property type="entry name" value="retropepsin_like"/>
    <property type="match status" value="1"/>
</dbReference>
<organism evidence="13 14">
    <name type="scientific">Plutella xylostella</name>
    <name type="common">Diamondback moth</name>
    <name type="synonym">Plutella maculipennis</name>
    <dbReference type="NCBI Taxonomy" id="51655"/>
    <lineage>
        <taxon>Eukaryota</taxon>
        <taxon>Metazoa</taxon>
        <taxon>Ecdysozoa</taxon>
        <taxon>Arthropoda</taxon>
        <taxon>Hexapoda</taxon>
        <taxon>Insecta</taxon>
        <taxon>Pterygota</taxon>
        <taxon>Neoptera</taxon>
        <taxon>Endopterygota</taxon>
        <taxon>Lepidoptera</taxon>
        <taxon>Glossata</taxon>
        <taxon>Ditrysia</taxon>
        <taxon>Yponomeutoidea</taxon>
        <taxon>Plutellidae</taxon>
        <taxon>Plutella</taxon>
    </lineage>
</organism>
<dbReference type="SMART" id="SM00343">
    <property type="entry name" value="ZnF_C2HC"/>
    <property type="match status" value="2"/>
</dbReference>
<evidence type="ECO:0000256" key="1">
    <source>
        <dbReference type="ARBA" id="ARBA00012493"/>
    </source>
</evidence>
<feature type="domain" description="Integrase catalytic" evidence="12">
    <location>
        <begin position="1289"/>
        <end position="1448"/>
    </location>
</feature>
<evidence type="ECO:0000259" key="10">
    <source>
        <dbReference type="PROSITE" id="PS50158"/>
    </source>
</evidence>
<dbReference type="CDD" id="cd09274">
    <property type="entry name" value="RNase_HI_RT_Ty3"/>
    <property type="match status" value="1"/>
</dbReference>
<evidence type="ECO:0000256" key="9">
    <source>
        <dbReference type="SAM" id="MobiDB-lite"/>
    </source>
</evidence>
<dbReference type="Pfam" id="PF00098">
    <property type="entry name" value="zf-CCHC"/>
    <property type="match status" value="1"/>
</dbReference>
<dbReference type="Pfam" id="PF17921">
    <property type="entry name" value="Integrase_H2C2"/>
    <property type="match status" value="1"/>
</dbReference>
<dbReference type="Pfam" id="PF00665">
    <property type="entry name" value="rve"/>
    <property type="match status" value="1"/>
</dbReference>
<dbReference type="FunFam" id="1.10.340.70:FF:000005">
    <property type="entry name" value="Uncharacterized protein"/>
    <property type="match status" value="1"/>
</dbReference>
<dbReference type="Gene3D" id="4.10.60.10">
    <property type="entry name" value="Zinc finger, CCHC-type"/>
    <property type="match status" value="1"/>
</dbReference>
<feature type="compositionally biased region" description="Basic residues" evidence="9">
    <location>
        <begin position="107"/>
        <end position="132"/>
    </location>
</feature>
<evidence type="ECO:0000313" key="14">
    <source>
        <dbReference type="Proteomes" id="UP000653454"/>
    </source>
</evidence>
<dbReference type="GO" id="GO:0015074">
    <property type="term" value="P:DNA integration"/>
    <property type="evidence" value="ECO:0007669"/>
    <property type="project" value="InterPro"/>
</dbReference>
<dbReference type="InterPro" id="IPR000477">
    <property type="entry name" value="RT_dom"/>
</dbReference>
<feature type="domain" description="Reverse transcriptase" evidence="11">
    <location>
        <begin position="748"/>
        <end position="927"/>
    </location>
</feature>
<keyword evidence="5" id="KW-0255">Endonuclease</keyword>
<evidence type="ECO:0000256" key="8">
    <source>
        <dbReference type="PROSITE-ProRule" id="PRU00047"/>
    </source>
</evidence>
<comment type="caution">
    <text evidence="13">The sequence shown here is derived from an EMBL/GenBank/DDBJ whole genome shotgun (WGS) entry which is preliminary data.</text>
</comment>
<dbReference type="InterPro" id="IPR041373">
    <property type="entry name" value="RT_RNaseH"/>
</dbReference>
<dbReference type="SUPFAM" id="SSF50630">
    <property type="entry name" value="Acid proteases"/>
    <property type="match status" value="1"/>
</dbReference>
<dbReference type="InterPro" id="IPR036397">
    <property type="entry name" value="RNaseH_sf"/>
</dbReference>
<dbReference type="Gene3D" id="1.10.340.70">
    <property type="match status" value="1"/>
</dbReference>
<dbReference type="CDD" id="cd01647">
    <property type="entry name" value="RT_LTR"/>
    <property type="match status" value="1"/>
</dbReference>
<dbReference type="Gene3D" id="3.10.10.10">
    <property type="entry name" value="HIV Type 1 Reverse Transcriptase, subunit A, domain 1"/>
    <property type="match status" value="1"/>
</dbReference>
<dbReference type="InterPro" id="IPR050951">
    <property type="entry name" value="Retrovirus_Pol_polyprotein"/>
</dbReference>
<reference evidence="13" key="1">
    <citation type="submission" date="2020-11" db="EMBL/GenBank/DDBJ databases">
        <authorList>
            <person name="Whiteford S."/>
        </authorList>
    </citation>
    <scope>NUCLEOTIDE SEQUENCE</scope>
</reference>
<evidence type="ECO:0000256" key="5">
    <source>
        <dbReference type="ARBA" id="ARBA00022759"/>
    </source>
</evidence>
<feature type="domain" description="CCHC-type" evidence="10">
    <location>
        <begin position="394"/>
        <end position="408"/>
    </location>
</feature>
<dbReference type="PROSITE" id="PS50158">
    <property type="entry name" value="ZF_CCHC"/>
    <property type="match status" value="2"/>
</dbReference>
<evidence type="ECO:0000256" key="3">
    <source>
        <dbReference type="ARBA" id="ARBA00022695"/>
    </source>
</evidence>
<dbReference type="EC" id="2.7.7.49" evidence="1"/>
<dbReference type="SUPFAM" id="SSF57756">
    <property type="entry name" value="Retrovirus zinc finger-like domains"/>
    <property type="match status" value="1"/>
</dbReference>
<proteinExistence type="predicted"/>
<evidence type="ECO:0000256" key="6">
    <source>
        <dbReference type="ARBA" id="ARBA00022801"/>
    </source>
</evidence>
<accession>A0A8S4EI94</accession>
<dbReference type="SUPFAM" id="SSF53098">
    <property type="entry name" value="Ribonuclease H-like"/>
    <property type="match status" value="1"/>
</dbReference>
<sequence length="1621" mass="183575">MDENDEITLGQGCGHRITRGKGLSDGNDGASSRGEGLVQDEGESRIEARDRDISPVLSTRCVPRSRPRAVANIRRIDEGTDRHRRTLENNGKEQMPRSDVVMQTESRRKRRRSRSPSKRRRSRSSSKRRRSRSSSSTDDSLPAKRRRSKVRRTETSETSEMLDKFLSILDRFKGSDKPKLAFGSNNVIPEFDPMSKEQSMLTWLTKVEECAQIYGWDDKEIIHYSLPKLTGVAKTWYQGLPTLMFTWSEWKKKLIESFPCREDYAELLTEMLAKRVKYGESLEHYYYAKTNLLNRCKISGRQAVDCLLYGIEDRAVKVGAQAAQFSEPEQVLKYFRTVKVGPNREPGTEKLNERRFLSTKPNATRPNGVNNSIRCFNCGEVGHPSFRCNKTLIKCTNCEKLGHRAADCYRNINKSNNEQNKSQIQGTEKNEKQVSEVTTDNAPDANSKYIFTIKVNDLPVTCHVDLGSQCSLIRASNAKSMGLKIACRDNLPVLRGIGANLVHPLGLSVAMVEVQGLKEIIDMYVVEDYVLTHPVLLGHTFTEKPDILITKTPNEIIFQRMNQIKDPLKAAKTITIPSNTLRAVEVSTDIQGTYCACVHGSMRGCSGAEYYLLPGMYNIGNGRGVLLIYNVSPKSISVEEGTLLTRALQKHNVLPESTLSSCSVVFDDSKITDEIHCNVKLSKDENTELRSLLSKYSDCFSSGLKDLGFTNVTEMVIELQDSEPVVYRPYRMSHAERSLVRDMVKEMVDGGIIRESSSPYASPIVLVQKKTGEKRLCIDYSALNRKTKKEHYPLPRVEDQLDLLAGNTLFTSLDLASGYYQIPIAEDSRDFTAFVTPDGQYAFNRMPFGLVNAPSVFQRTINKILNDAKVKYALIYMDDVLIPSKDFSEGMQRLEEVLQLLRNGGLTLKLSKCNFFLESIDFLGFEVSSNGIRPGSRKTDAVSKFPTPRNQHELRQFLGLSGFFRRFIKGYATITFPLTDLLKKDKTWAWGTVQDEAFARVKEMLVDRPVLALYDPKADTELHTDASKVGLAGILMQRNSDGVMQPVSYFSRKTTIDEGKMHSYELETLAVIASLNRFRVYLVGIVFKILTDCNALRSTLTKRDLIPRIARWWVQLQEYDCTIEYRPGVRMSHADALSRNPIDDQSSESHVLDILPVQQLDQTNRDWIATVQSADDEVKKVRDILSDPSTGQAIDVHKNYKLKNGCVYRVVGDSIKWLVPKGVRWQILKKNHDDVGHYGFEKTLQRIQEHYWFPKMRRFIKKYVSSCLECAHHKTPGGKREGELHPIEKVSIPFHTVHADHLGPFVKSKKGNCYLLVLVDGFTKFVNINPVKNTKSVTTVRVLKEHVSYFGVPTRLITDKGSSFTSKVFKDFITSSGIKHIVNAVATPRANGQVERFNRTILDALSASGHGGDDKSWDDHIPDIQVGINTTKHKTTQKSPSELLFGFNITSRTEGILNTVINDTLNQTPVDELQDLRDEASAKICEQQNKDRLNFNKKRKPARQYKEGDLEEHRQTSIQLIPGHTTTLRRITHQHLTVDYQDVALLKQYCLNNKCTMKKKTAAELRERKHNSSGGAISSSSSRTIIGNPWKADFEHPTNLPWFYGFTVLVSSDVSVKLRYL</sequence>
<evidence type="ECO:0000259" key="11">
    <source>
        <dbReference type="PROSITE" id="PS50878"/>
    </source>
</evidence>
<dbReference type="PROSITE" id="PS50994">
    <property type="entry name" value="INTEGRASE"/>
    <property type="match status" value="1"/>
</dbReference>
<dbReference type="PROSITE" id="PS50878">
    <property type="entry name" value="RT_POL"/>
    <property type="match status" value="1"/>
</dbReference>
<dbReference type="SUPFAM" id="SSF56672">
    <property type="entry name" value="DNA/RNA polymerases"/>
    <property type="match status" value="1"/>
</dbReference>
<dbReference type="FunFam" id="3.30.420.10:FF:000032">
    <property type="entry name" value="Retrovirus-related Pol polyprotein from transposon 297-like Protein"/>
    <property type="match status" value="1"/>
</dbReference>
<dbReference type="InterPro" id="IPR043128">
    <property type="entry name" value="Rev_trsase/Diguanyl_cyclase"/>
</dbReference>
<dbReference type="InterPro" id="IPR036875">
    <property type="entry name" value="Znf_CCHC_sf"/>
</dbReference>
<dbReference type="GO" id="GO:0004519">
    <property type="term" value="F:endonuclease activity"/>
    <property type="evidence" value="ECO:0007669"/>
    <property type="project" value="UniProtKB-KW"/>
</dbReference>
<keyword evidence="7" id="KW-0695">RNA-directed DNA polymerase</keyword>
<keyword evidence="8" id="KW-0863">Zinc-finger</keyword>
<dbReference type="InterPro" id="IPR001584">
    <property type="entry name" value="Integrase_cat-core"/>
</dbReference>
<dbReference type="InterPro" id="IPR043502">
    <property type="entry name" value="DNA/RNA_pol_sf"/>
</dbReference>
<dbReference type="Gene3D" id="3.30.420.10">
    <property type="entry name" value="Ribonuclease H-like superfamily/Ribonuclease H"/>
    <property type="match status" value="1"/>
</dbReference>
<dbReference type="Proteomes" id="UP000653454">
    <property type="component" value="Unassembled WGS sequence"/>
</dbReference>
<dbReference type="Pfam" id="PF00078">
    <property type="entry name" value="RVT_1"/>
    <property type="match status" value="1"/>
</dbReference>
<keyword evidence="14" id="KW-1185">Reference proteome</keyword>
<keyword evidence="2" id="KW-0808">Transferase</keyword>
<dbReference type="InterPro" id="IPR021109">
    <property type="entry name" value="Peptidase_aspartic_dom_sf"/>
</dbReference>
<keyword evidence="8" id="KW-0862">Zinc</keyword>
<dbReference type="Gene3D" id="3.30.70.270">
    <property type="match status" value="2"/>
</dbReference>
<dbReference type="FunFam" id="3.30.70.270:FF:000023">
    <property type="entry name" value="Pol"/>
    <property type="match status" value="1"/>
</dbReference>
<evidence type="ECO:0000313" key="13">
    <source>
        <dbReference type="EMBL" id="CAG9115706.1"/>
    </source>
</evidence>
<keyword evidence="8" id="KW-0479">Metal-binding</keyword>